<organism evidence="2 3">
    <name type="scientific">Microbotryum silenes-dioicae</name>
    <dbReference type="NCBI Taxonomy" id="796604"/>
    <lineage>
        <taxon>Eukaryota</taxon>
        <taxon>Fungi</taxon>
        <taxon>Dikarya</taxon>
        <taxon>Basidiomycota</taxon>
        <taxon>Pucciniomycotina</taxon>
        <taxon>Microbotryomycetes</taxon>
        <taxon>Microbotryales</taxon>
        <taxon>Microbotryaceae</taxon>
        <taxon>Microbotryum</taxon>
    </lineage>
</organism>
<gene>
    <name evidence="2" type="primary">BQ5605_C019g08848</name>
    <name evidence="2" type="ORF">BQ5605_C019G08848</name>
</gene>
<keyword evidence="1" id="KW-0732">Signal</keyword>
<evidence type="ECO:0000256" key="1">
    <source>
        <dbReference type="SAM" id="SignalP"/>
    </source>
</evidence>
<feature type="chain" id="PRO_5016035938" evidence="1">
    <location>
        <begin position="20"/>
        <end position="90"/>
    </location>
</feature>
<accession>A0A2X0NTI9</accession>
<feature type="signal peptide" evidence="1">
    <location>
        <begin position="1"/>
        <end position="19"/>
    </location>
</feature>
<protein>
    <submittedName>
        <fullName evidence="2">BQ5605_C019g08848 protein</fullName>
    </submittedName>
</protein>
<reference evidence="2 3" key="1">
    <citation type="submission" date="2016-11" db="EMBL/GenBank/DDBJ databases">
        <authorList>
            <person name="Jaros S."/>
            <person name="Januszkiewicz K."/>
            <person name="Wedrychowicz H."/>
        </authorList>
    </citation>
    <scope>NUCLEOTIDE SEQUENCE [LARGE SCALE GENOMIC DNA]</scope>
</reference>
<name>A0A2X0NTI9_9BASI</name>
<evidence type="ECO:0000313" key="3">
    <source>
        <dbReference type="Proteomes" id="UP000249464"/>
    </source>
</evidence>
<dbReference type="EMBL" id="FQNC01000019">
    <property type="protein sequence ID" value="SGY22718.1"/>
    <property type="molecule type" value="Genomic_DNA"/>
</dbReference>
<evidence type="ECO:0000313" key="2">
    <source>
        <dbReference type="EMBL" id="SGY22718.1"/>
    </source>
</evidence>
<sequence>MRFSLAFLAVPFLVGQVVASVSDWSAKNGSFKCTSNKAGKGGKCKVCVDSNLDIFNTSLSQACGNCGEFCTSMSMRDAQPERDGRSSDRS</sequence>
<proteinExistence type="predicted"/>
<keyword evidence="3" id="KW-1185">Reference proteome</keyword>
<dbReference type="Proteomes" id="UP000249464">
    <property type="component" value="Unassembled WGS sequence"/>
</dbReference>
<dbReference type="AlphaFoldDB" id="A0A2X0NTI9"/>